<organism evidence="7 8">
    <name type="scientific">Streptosporangium pseudovulgare</name>
    <dbReference type="NCBI Taxonomy" id="35765"/>
    <lineage>
        <taxon>Bacteria</taxon>
        <taxon>Bacillati</taxon>
        <taxon>Actinomycetota</taxon>
        <taxon>Actinomycetes</taxon>
        <taxon>Streptosporangiales</taxon>
        <taxon>Streptosporangiaceae</taxon>
        <taxon>Streptosporangium</taxon>
    </lineage>
</organism>
<keyword evidence="3" id="KW-0624">Polysaccharide degradation</keyword>
<evidence type="ECO:0000256" key="5">
    <source>
        <dbReference type="SAM" id="SignalP"/>
    </source>
</evidence>
<dbReference type="InterPro" id="IPR008965">
    <property type="entry name" value="CBM2/CBM3_carb-bd_dom_sf"/>
</dbReference>
<dbReference type="InterPro" id="IPR012291">
    <property type="entry name" value="CBM2_carb-bd_dom_sf"/>
</dbReference>
<sequence length="418" mass="43087">MALPASFAVRLRAVVVSAALVLGGLAAAASGPAAALPDTGCRVDYTVNQWQGGFTAQVKVTNLGAAVNGWRLRWTFGGDQRVTNAWNAQVGQNGTTVTAANVSWNASLPTGGTADFGLQGTWTVAGPVPADFTLNDAPCNGTGSPSPSVTPTATPTATATVTPTATPTVTPTVTPTATPTVTPTVTPTGGPECAGAAVCSGFEDQAGVPAGDWQVVTPNCSSSGTAVIDTSVAHGGSRSLRINGGGGYCNHVFAGTTRDVSAVGPVVHARMWVRHTTALPAGHVSMITMADSRDGGRDLRVGGQNGALQWNRESDDATLPEQSPAGVALSVPLPVGRWVCLRYEIDTTRQSIRTLLDDQEVAGLRVDGVPTQDVDSQWLHRTTAPRPTTLRLGWESYGGDQDTIWYDDVALSSSPLSC</sequence>
<feature type="domain" description="CBM2" evidence="6">
    <location>
        <begin position="34"/>
        <end position="142"/>
    </location>
</feature>
<dbReference type="PROSITE" id="PS51173">
    <property type="entry name" value="CBM2"/>
    <property type="match status" value="1"/>
</dbReference>
<protein>
    <submittedName>
        <fullName evidence="7">Hydrolase</fullName>
    </submittedName>
</protein>
<evidence type="ECO:0000256" key="1">
    <source>
        <dbReference type="ARBA" id="ARBA00022801"/>
    </source>
</evidence>
<feature type="compositionally biased region" description="Low complexity" evidence="4">
    <location>
        <begin position="142"/>
        <end position="188"/>
    </location>
</feature>
<dbReference type="PROSITE" id="PS00561">
    <property type="entry name" value="CBM2_A"/>
    <property type="match status" value="1"/>
</dbReference>
<dbReference type="Pfam" id="PF00553">
    <property type="entry name" value="CBM_2"/>
    <property type="match status" value="1"/>
</dbReference>
<dbReference type="InterPro" id="IPR048955">
    <property type="entry name" value="Cip1-like_core"/>
</dbReference>
<reference evidence="8" key="1">
    <citation type="journal article" date="2019" name="Int. J. Syst. Evol. Microbiol.">
        <title>The Global Catalogue of Microorganisms (GCM) 10K type strain sequencing project: providing services to taxonomists for standard genome sequencing and annotation.</title>
        <authorList>
            <consortium name="The Broad Institute Genomics Platform"/>
            <consortium name="The Broad Institute Genome Sequencing Center for Infectious Disease"/>
            <person name="Wu L."/>
            <person name="Ma J."/>
        </authorList>
    </citation>
    <scope>NUCLEOTIDE SEQUENCE [LARGE SCALE GENOMIC DNA]</scope>
    <source>
        <strain evidence="8">JCM 3115</strain>
    </source>
</reference>
<dbReference type="Gene3D" id="2.60.120.200">
    <property type="match status" value="1"/>
</dbReference>
<dbReference type="Pfam" id="PF21340">
    <property type="entry name" value="Polysacc_lyase-like"/>
    <property type="match status" value="1"/>
</dbReference>
<dbReference type="InterPro" id="IPR001919">
    <property type="entry name" value="CBD2"/>
</dbReference>
<evidence type="ECO:0000256" key="2">
    <source>
        <dbReference type="ARBA" id="ARBA00023295"/>
    </source>
</evidence>
<keyword evidence="3" id="KW-0119">Carbohydrate metabolism</keyword>
<feature type="region of interest" description="Disordered" evidence="4">
    <location>
        <begin position="136"/>
        <end position="188"/>
    </location>
</feature>
<name>A0ABQ2QPS1_9ACTN</name>
<evidence type="ECO:0000259" key="6">
    <source>
        <dbReference type="PROSITE" id="PS51173"/>
    </source>
</evidence>
<evidence type="ECO:0000256" key="3">
    <source>
        <dbReference type="ARBA" id="ARBA00023326"/>
    </source>
</evidence>
<keyword evidence="1 7" id="KW-0378">Hydrolase</keyword>
<dbReference type="SMART" id="SM00637">
    <property type="entry name" value="CBD_II"/>
    <property type="match status" value="1"/>
</dbReference>
<evidence type="ECO:0000256" key="4">
    <source>
        <dbReference type="SAM" id="MobiDB-lite"/>
    </source>
</evidence>
<keyword evidence="2" id="KW-0326">Glycosidase</keyword>
<dbReference type="RefSeq" id="WP_189246338.1">
    <property type="nucleotide sequence ID" value="NZ_BMQJ01000004.1"/>
</dbReference>
<dbReference type="Proteomes" id="UP000611554">
    <property type="component" value="Unassembled WGS sequence"/>
</dbReference>
<dbReference type="SUPFAM" id="SSF49384">
    <property type="entry name" value="Carbohydrate-binding domain"/>
    <property type="match status" value="1"/>
</dbReference>
<dbReference type="Gene3D" id="2.60.40.290">
    <property type="match status" value="1"/>
</dbReference>
<gene>
    <name evidence="7" type="ORF">GCM10010140_21780</name>
</gene>
<dbReference type="InterPro" id="IPR018366">
    <property type="entry name" value="CBM2_CS"/>
</dbReference>
<comment type="caution">
    <text evidence="7">The sequence shown here is derived from an EMBL/GenBank/DDBJ whole genome shotgun (WGS) entry which is preliminary data.</text>
</comment>
<evidence type="ECO:0000313" key="7">
    <source>
        <dbReference type="EMBL" id="GGP91666.1"/>
    </source>
</evidence>
<keyword evidence="8" id="KW-1185">Reference proteome</keyword>
<proteinExistence type="predicted"/>
<accession>A0ABQ2QPS1</accession>
<keyword evidence="5" id="KW-0732">Signal</keyword>
<feature type="signal peptide" evidence="5">
    <location>
        <begin position="1"/>
        <end position="28"/>
    </location>
</feature>
<evidence type="ECO:0000313" key="8">
    <source>
        <dbReference type="Proteomes" id="UP000611554"/>
    </source>
</evidence>
<dbReference type="GO" id="GO:0016787">
    <property type="term" value="F:hydrolase activity"/>
    <property type="evidence" value="ECO:0007669"/>
    <property type="project" value="UniProtKB-KW"/>
</dbReference>
<dbReference type="EMBL" id="BMQJ01000004">
    <property type="protein sequence ID" value="GGP91666.1"/>
    <property type="molecule type" value="Genomic_DNA"/>
</dbReference>
<feature type="chain" id="PRO_5045709237" evidence="5">
    <location>
        <begin position="29"/>
        <end position="418"/>
    </location>
</feature>